<dbReference type="Proteomes" id="UP001501479">
    <property type="component" value="Unassembled WGS sequence"/>
</dbReference>
<dbReference type="RefSeq" id="WP_344963654.1">
    <property type="nucleotide sequence ID" value="NZ_BAABDS010000023.1"/>
</dbReference>
<evidence type="ECO:0000313" key="2">
    <source>
        <dbReference type="EMBL" id="GAA3707960.1"/>
    </source>
</evidence>
<accession>A0ABP7DRN0</accession>
<keyword evidence="3" id="KW-1185">Reference proteome</keyword>
<evidence type="ECO:0000313" key="3">
    <source>
        <dbReference type="Proteomes" id="UP001501479"/>
    </source>
</evidence>
<organism evidence="2 3">
    <name type="scientific">Oceanisphaera sediminis</name>
    <dbReference type="NCBI Taxonomy" id="981381"/>
    <lineage>
        <taxon>Bacteria</taxon>
        <taxon>Pseudomonadati</taxon>
        <taxon>Pseudomonadota</taxon>
        <taxon>Gammaproteobacteria</taxon>
        <taxon>Aeromonadales</taxon>
        <taxon>Aeromonadaceae</taxon>
        <taxon>Oceanisphaera</taxon>
    </lineage>
</organism>
<dbReference type="EMBL" id="BAABDS010000023">
    <property type="protein sequence ID" value="GAA3707960.1"/>
    <property type="molecule type" value="Genomic_DNA"/>
</dbReference>
<proteinExistence type="predicted"/>
<protein>
    <submittedName>
        <fullName evidence="2">Uncharacterized protein</fullName>
    </submittedName>
</protein>
<evidence type="ECO:0000256" key="1">
    <source>
        <dbReference type="SAM" id="MobiDB-lite"/>
    </source>
</evidence>
<reference evidence="3" key="1">
    <citation type="journal article" date="2019" name="Int. J. Syst. Evol. Microbiol.">
        <title>The Global Catalogue of Microorganisms (GCM) 10K type strain sequencing project: providing services to taxonomists for standard genome sequencing and annotation.</title>
        <authorList>
            <consortium name="The Broad Institute Genomics Platform"/>
            <consortium name="The Broad Institute Genome Sequencing Center for Infectious Disease"/>
            <person name="Wu L."/>
            <person name="Ma J."/>
        </authorList>
    </citation>
    <scope>NUCLEOTIDE SEQUENCE [LARGE SCALE GENOMIC DNA]</scope>
    <source>
        <strain evidence="3">JCM 17329</strain>
    </source>
</reference>
<name>A0ABP7DRN0_9GAMM</name>
<feature type="region of interest" description="Disordered" evidence="1">
    <location>
        <begin position="24"/>
        <end position="49"/>
    </location>
</feature>
<gene>
    <name evidence="2" type="ORF">GCM10022421_13590</name>
</gene>
<sequence>MRPDEQVAALPRLLKTTLFERSVRQPAKVSPAVRQTHPNTLNAIEGEQE</sequence>
<comment type="caution">
    <text evidence="2">The sequence shown here is derived from an EMBL/GenBank/DDBJ whole genome shotgun (WGS) entry which is preliminary data.</text>
</comment>